<dbReference type="RefSeq" id="WP_012930603.1">
    <property type="nucleotide sequence ID" value="NC_013730.1"/>
</dbReference>
<dbReference type="Proteomes" id="UP000002028">
    <property type="component" value="Chromosome"/>
</dbReference>
<organism evidence="1 2">
    <name type="scientific">Spirosoma linguale (strain ATCC 33905 / DSM 74 / LMG 10896 / Claus 1)</name>
    <dbReference type="NCBI Taxonomy" id="504472"/>
    <lineage>
        <taxon>Bacteria</taxon>
        <taxon>Pseudomonadati</taxon>
        <taxon>Bacteroidota</taxon>
        <taxon>Cytophagia</taxon>
        <taxon>Cytophagales</taxon>
        <taxon>Cytophagaceae</taxon>
        <taxon>Spirosoma</taxon>
    </lineage>
</organism>
<keyword evidence="2" id="KW-1185">Reference proteome</keyword>
<evidence type="ECO:0008006" key="3">
    <source>
        <dbReference type="Google" id="ProtNLM"/>
    </source>
</evidence>
<evidence type="ECO:0000313" key="2">
    <source>
        <dbReference type="Proteomes" id="UP000002028"/>
    </source>
</evidence>
<dbReference type="EMBL" id="CP001769">
    <property type="protein sequence ID" value="ADB42115.1"/>
    <property type="molecule type" value="Genomic_DNA"/>
</dbReference>
<dbReference type="KEGG" id="sli:Slin_6155"/>
<evidence type="ECO:0000313" key="1">
    <source>
        <dbReference type="EMBL" id="ADB42115.1"/>
    </source>
</evidence>
<gene>
    <name evidence="1" type="ordered locus">Slin_6155</name>
</gene>
<dbReference type="HOGENOM" id="CLU_102151_0_0_10"/>
<dbReference type="AlphaFoldDB" id="D2QTI3"/>
<accession>D2QTI3</accession>
<reference evidence="1 2" key="1">
    <citation type="journal article" date="2010" name="Stand. Genomic Sci.">
        <title>Complete genome sequence of Spirosoma linguale type strain (1).</title>
        <authorList>
            <person name="Lail K."/>
            <person name="Sikorski J."/>
            <person name="Saunders E."/>
            <person name="Lapidus A."/>
            <person name="Glavina Del Rio T."/>
            <person name="Copeland A."/>
            <person name="Tice H."/>
            <person name="Cheng J.-F."/>
            <person name="Lucas S."/>
            <person name="Nolan M."/>
            <person name="Bruce D."/>
            <person name="Goodwin L."/>
            <person name="Pitluck S."/>
            <person name="Ivanova N."/>
            <person name="Mavromatis K."/>
            <person name="Ovchinnikova G."/>
            <person name="Pati A."/>
            <person name="Chen A."/>
            <person name="Palaniappan K."/>
            <person name="Land M."/>
            <person name="Hauser L."/>
            <person name="Chang Y.-J."/>
            <person name="Jeffries C.D."/>
            <person name="Chain P."/>
            <person name="Brettin T."/>
            <person name="Detter J.C."/>
            <person name="Schuetze A."/>
            <person name="Rohde M."/>
            <person name="Tindall B.J."/>
            <person name="Goeker M."/>
            <person name="Bristow J."/>
            <person name="Eisen J.A."/>
            <person name="Markowitz V."/>
            <person name="Hugenholtz P."/>
            <person name="Kyrpides N.C."/>
            <person name="Klenk H.-P."/>
            <person name="Chen F."/>
        </authorList>
    </citation>
    <scope>NUCLEOTIDE SEQUENCE [LARGE SCALE GENOMIC DNA]</scope>
    <source>
        <strain evidence="2">ATCC 33905 / DSM 74 / LMG 10896 / Claus 1</strain>
    </source>
</reference>
<proteinExistence type="predicted"/>
<name>D2QTI3_SPILD</name>
<sequence>MAIKYNSDRVDYLIDLADKTYESKFKASTGTFWVSFELFTEFRTSSLSFIINLYGDSHPYYKDFNEGVKISKPNDTIQGRGILKSIKAEIDNGWLITLKGVVSAELFSDFLEMGEHLLEEGYKDPAAVMIGSVLEEHLRQLCSKNGIATEDIKSSKVVPKKADLLNAELAGASVYNKLDQKNVTAWLDLRNKAAHGKYGEYSQQQVEFMMQAVTEFMTRNSL</sequence>
<protein>
    <recommendedName>
        <fullName evidence="3">DUF4145 domain-containing protein</fullName>
    </recommendedName>
</protein>
<dbReference type="eggNOG" id="ENOG50320QE">
    <property type="taxonomic scope" value="Bacteria"/>
</dbReference>